<sequence length="318" mass="36110">MINSVKRIASALCMLLFVGVLATMAQTYKYQKIQGWSDATNAKLENFMISTIPMNIRKVAVFDCDGTLLGQVPYYLAEESLYDYAEKNYKGKTDKVSQEKYALVKKMINEDAISRERDRVKFLSGLTPEEAQRIGDDCFHEKYQNKFYPQMKALLANLRNFGFETWVISASPELLYQRFCVQELGFQEDHVIGVKSPVSSDGKITDQITFPSPQDNGKAECVYTFVKTRPLFAAGNSRGDMEMMNTSVGLKLMLNPDDTKPNKDMKNMTAKKYWEQDPNCIIEYTRDVPEGKVDWTCKKLGVKVNATTNVSDPAVVTY</sequence>
<dbReference type="InterPro" id="IPR036412">
    <property type="entry name" value="HAD-like_sf"/>
</dbReference>
<comment type="caution">
    <text evidence="2">The sequence shown here is derived from an EMBL/GenBank/DDBJ whole genome shotgun (WGS) entry which is preliminary data.</text>
</comment>
<dbReference type="SUPFAM" id="SSF56784">
    <property type="entry name" value="HAD-like"/>
    <property type="match status" value="1"/>
</dbReference>
<name>A0A7K0KDU5_9BACT</name>
<evidence type="ECO:0000256" key="1">
    <source>
        <dbReference type="SAM" id="SignalP"/>
    </source>
</evidence>
<dbReference type="AlphaFoldDB" id="A0A7K0KDU5"/>
<evidence type="ECO:0000313" key="2">
    <source>
        <dbReference type="EMBL" id="MST84093.1"/>
    </source>
</evidence>
<dbReference type="PANTHER" id="PTHR43344">
    <property type="entry name" value="PHOSPHOSERINE PHOSPHATASE"/>
    <property type="match status" value="1"/>
</dbReference>
<keyword evidence="2" id="KW-0378">Hydrolase</keyword>
<dbReference type="EMBL" id="VUNG01000009">
    <property type="protein sequence ID" value="MST84093.1"/>
    <property type="molecule type" value="Genomic_DNA"/>
</dbReference>
<dbReference type="RefSeq" id="WP_154533676.1">
    <property type="nucleotide sequence ID" value="NZ_VUNG01000009.1"/>
</dbReference>
<dbReference type="InterPro" id="IPR050582">
    <property type="entry name" value="HAD-like_SerB"/>
</dbReference>
<reference evidence="2 3" key="1">
    <citation type="submission" date="2019-08" db="EMBL/GenBank/DDBJ databases">
        <title>In-depth cultivation of the pig gut microbiome towards novel bacterial diversity and tailored functional studies.</title>
        <authorList>
            <person name="Wylensek D."/>
            <person name="Hitch T.C.A."/>
            <person name="Clavel T."/>
        </authorList>
    </citation>
    <scope>NUCLEOTIDE SEQUENCE [LARGE SCALE GENOMIC DNA]</scope>
    <source>
        <strain evidence="2 3">LKV-178-WT-2A</strain>
    </source>
</reference>
<dbReference type="GO" id="GO:0016787">
    <property type="term" value="F:hydrolase activity"/>
    <property type="evidence" value="ECO:0007669"/>
    <property type="project" value="UniProtKB-KW"/>
</dbReference>
<proteinExistence type="predicted"/>
<gene>
    <name evidence="2" type="ORF">FYJ73_05335</name>
</gene>
<accession>A0A7K0KDU5</accession>
<evidence type="ECO:0000313" key="3">
    <source>
        <dbReference type="Proteomes" id="UP000438914"/>
    </source>
</evidence>
<organism evidence="2 3">
    <name type="scientific">Hallella mizrahii</name>
    <dbReference type="NCBI Taxonomy" id="2606637"/>
    <lineage>
        <taxon>Bacteria</taxon>
        <taxon>Pseudomonadati</taxon>
        <taxon>Bacteroidota</taxon>
        <taxon>Bacteroidia</taxon>
        <taxon>Bacteroidales</taxon>
        <taxon>Prevotellaceae</taxon>
        <taxon>Hallella</taxon>
    </lineage>
</organism>
<dbReference type="InterPro" id="IPR023214">
    <property type="entry name" value="HAD_sf"/>
</dbReference>
<protein>
    <submittedName>
        <fullName evidence="2">Haloacid dehalogenase-like hydrolase</fullName>
    </submittedName>
</protein>
<dbReference type="Pfam" id="PF12710">
    <property type="entry name" value="HAD"/>
    <property type="match status" value="1"/>
</dbReference>
<keyword evidence="1" id="KW-0732">Signal</keyword>
<dbReference type="Proteomes" id="UP000438914">
    <property type="component" value="Unassembled WGS sequence"/>
</dbReference>
<keyword evidence="3" id="KW-1185">Reference proteome</keyword>
<feature type="chain" id="PRO_5029442753" evidence="1">
    <location>
        <begin position="23"/>
        <end position="318"/>
    </location>
</feature>
<feature type="signal peptide" evidence="1">
    <location>
        <begin position="1"/>
        <end position="22"/>
    </location>
</feature>
<dbReference type="Gene3D" id="3.40.50.1000">
    <property type="entry name" value="HAD superfamily/HAD-like"/>
    <property type="match status" value="1"/>
</dbReference>